<dbReference type="AlphaFoldDB" id="C8XC32"/>
<comment type="similarity">
    <text evidence="2 7">Belongs to the DedA family.</text>
</comment>
<sequence length="235" mass="25239">MTTTYLALLPGWLSPENLITNMGAWAVLGIMLIIFAECGILLGFFLPGDTLLFVSGLFIASGAININLGLFIALVSLAAFVGNMVGYWIGYKIGPPVFNRPNAKLLKREYIEKSAAFFEKYGKITIVLARFVPVVRTVATVMAGASKMNAKIYTLYSAIGGVLWIASVTIAGYFLGQIGFIRENLDLIVIAAVVIVICASAFPAVAHWVVRRREKRAAAEGGAPVPPVVEQPATD</sequence>
<evidence type="ECO:0000256" key="5">
    <source>
        <dbReference type="ARBA" id="ARBA00022989"/>
    </source>
</evidence>
<evidence type="ECO:0000256" key="4">
    <source>
        <dbReference type="ARBA" id="ARBA00022692"/>
    </source>
</evidence>
<evidence type="ECO:0000256" key="6">
    <source>
        <dbReference type="ARBA" id="ARBA00023136"/>
    </source>
</evidence>
<accession>C8XC32</accession>
<feature type="transmembrane region" description="Helical" evidence="7">
    <location>
        <begin position="187"/>
        <end position="210"/>
    </location>
</feature>
<dbReference type="eggNOG" id="COG0586">
    <property type="taxonomic scope" value="Bacteria"/>
</dbReference>
<feature type="transmembrane region" description="Helical" evidence="7">
    <location>
        <begin position="124"/>
        <end position="145"/>
    </location>
</feature>
<evidence type="ECO:0000313" key="9">
    <source>
        <dbReference type="EMBL" id="ACV81426.1"/>
    </source>
</evidence>
<proteinExistence type="inferred from homology"/>
<name>C8XC32_NAKMY</name>
<dbReference type="GO" id="GO:0005886">
    <property type="term" value="C:plasma membrane"/>
    <property type="evidence" value="ECO:0007669"/>
    <property type="project" value="UniProtKB-SubCell"/>
</dbReference>
<dbReference type="PANTHER" id="PTHR30353">
    <property type="entry name" value="INNER MEMBRANE PROTEIN DEDA-RELATED"/>
    <property type="match status" value="1"/>
</dbReference>
<keyword evidence="3 7" id="KW-1003">Cell membrane</keyword>
<keyword evidence="6 7" id="KW-0472">Membrane</keyword>
<evidence type="ECO:0000256" key="1">
    <source>
        <dbReference type="ARBA" id="ARBA00004651"/>
    </source>
</evidence>
<dbReference type="InterPro" id="IPR032818">
    <property type="entry name" value="DedA-like"/>
</dbReference>
<evidence type="ECO:0000256" key="7">
    <source>
        <dbReference type="RuleBase" id="RU367016"/>
    </source>
</evidence>
<dbReference type="EMBL" id="CP001737">
    <property type="protein sequence ID" value="ACV81426.1"/>
    <property type="molecule type" value="Genomic_DNA"/>
</dbReference>
<dbReference type="InterPro" id="IPR032816">
    <property type="entry name" value="VTT_dom"/>
</dbReference>
<evidence type="ECO:0000259" key="8">
    <source>
        <dbReference type="Pfam" id="PF09335"/>
    </source>
</evidence>
<dbReference type="Proteomes" id="UP000002218">
    <property type="component" value="Chromosome"/>
</dbReference>
<evidence type="ECO:0000256" key="2">
    <source>
        <dbReference type="ARBA" id="ARBA00010792"/>
    </source>
</evidence>
<reference evidence="9 10" key="2">
    <citation type="journal article" date="2010" name="Stand. Genomic Sci.">
        <title>Complete genome sequence of Nakamurella multipartita type strain (Y-104).</title>
        <authorList>
            <person name="Tice H."/>
            <person name="Mayilraj S."/>
            <person name="Sims D."/>
            <person name="Lapidus A."/>
            <person name="Nolan M."/>
            <person name="Lucas S."/>
            <person name="Glavina Del Rio T."/>
            <person name="Copeland A."/>
            <person name="Cheng J.F."/>
            <person name="Meincke L."/>
            <person name="Bruce D."/>
            <person name="Goodwin L."/>
            <person name="Pitluck S."/>
            <person name="Ivanova N."/>
            <person name="Mavromatis K."/>
            <person name="Ovchinnikova G."/>
            <person name="Pati A."/>
            <person name="Chen A."/>
            <person name="Palaniappan K."/>
            <person name="Land M."/>
            <person name="Hauser L."/>
            <person name="Chang Y.J."/>
            <person name="Jeffries C.D."/>
            <person name="Detter J.C."/>
            <person name="Brettin T."/>
            <person name="Rohde M."/>
            <person name="Goker M."/>
            <person name="Bristow J."/>
            <person name="Eisen J.A."/>
            <person name="Markowitz V."/>
            <person name="Hugenholtz P."/>
            <person name="Kyrpides N.C."/>
            <person name="Klenk H.P."/>
            <person name="Chen F."/>
        </authorList>
    </citation>
    <scope>NUCLEOTIDE SEQUENCE [LARGE SCALE GENOMIC DNA]</scope>
    <source>
        <strain evidence="10">ATCC 700099 / DSM 44233 / CIP 104796 / JCM 9543 / NBRC 105858 / Y-104</strain>
    </source>
</reference>
<evidence type="ECO:0000313" key="10">
    <source>
        <dbReference type="Proteomes" id="UP000002218"/>
    </source>
</evidence>
<dbReference type="InParanoid" id="C8XC32"/>
<dbReference type="RefSeq" id="WP_015750233.1">
    <property type="nucleotide sequence ID" value="NC_013235.1"/>
</dbReference>
<evidence type="ECO:0000256" key="3">
    <source>
        <dbReference type="ARBA" id="ARBA00022475"/>
    </source>
</evidence>
<feature type="transmembrane region" description="Helical" evidence="7">
    <location>
        <begin position="152"/>
        <end position="175"/>
    </location>
</feature>
<protein>
    <submittedName>
        <fullName evidence="9">SNARE associated Golgi protein</fullName>
    </submittedName>
</protein>
<reference evidence="10" key="1">
    <citation type="submission" date="2009-09" db="EMBL/GenBank/DDBJ databases">
        <title>The complete genome of Nakamurella multipartita DSM 44233.</title>
        <authorList>
            <consortium name="US DOE Joint Genome Institute (JGI-PGF)"/>
            <person name="Lucas S."/>
            <person name="Copeland A."/>
            <person name="Lapidus A."/>
            <person name="Glavina del Rio T."/>
            <person name="Dalin E."/>
            <person name="Tice H."/>
            <person name="Bruce D."/>
            <person name="Goodwin L."/>
            <person name="Pitluck S."/>
            <person name="Kyrpides N."/>
            <person name="Mavromatis K."/>
            <person name="Ivanova N."/>
            <person name="Ovchinnikova G."/>
            <person name="Sims D."/>
            <person name="Meincke L."/>
            <person name="Brettin T."/>
            <person name="Detter J.C."/>
            <person name="Han C."/>
            <person name="Larimer F."/>
            <person name="Land M."/>
            <person name="Hauser L."/>
            <person name="Markowitz V."/>
            <person name="Cheng J.-F."/>
            <person name="Hugenholtz P."/>
            <person name="Woyke T."/>
            <person name="Wu D."/>
            <person name="Klenk H.-P."/>
            <person name="Eisen J.A."/>
        </authorList>
    </citation>
    <scope>NUCLEOTIDE SEQUENCE [LARGE SCALE GENOMIC DNA]</scope>
    <source>
        <strain evidence="10">ATCC 700099 / DSM 44233 / CIP 104796 / JCM 9543 / NBRC 105858 / Y-104</strain>
    </source>
</reference>
<dbReference type="FunCoup" id="C8XC32">
    <property type="interactions" value="14"/>
</dbReference>
<comment type="subcellular location">
    <subcellularLocation>
        <location evidence="1 7">Cell membrane</location>
        <topology evidence="1 7">Multi-pass membrane protein</topology>
    </subcellularLocation>
</comment>
<keyword evidence="4 7" id="KW-0812">Transmembrane</keyword>
<dbReference type="HOGENOM" id="CLU_044208_6_0_11"/>
<feature type="transmembrane region" description="Helical" evidence="7">
    <location>
        <begin position="22"/>
        <end position="45"/>
    </location>
</feature>
<dbReference type="PANTHER" id="PTHR30353:SF0">
    <property type="entry name" value="TRANSMEMBRANE PROTEIN"/>
    <property type="match status" value="1"/>
</dbReference>
<gene>
    <name evidence="9" type="ordered locus">Namu_5157</name>
</gene>
<feature type="domain" description="VTT" evidence="8">
    <location>
        <begin position="46"/>
        <end position="173"/>
    </location>
</feature>
<organism evidence="9 10">
    <name type="scientific">Nakamurella multipartita (strain ATCC 700099 / DSM 44233 / CIP 104796 / JCM 9543 / NBRC 105858 / Y-104)</name>
    <name type="common">Microsphaera multipartita</name>
    <dbReference type="NCBI Taxonomy" id="479431"/>
    <lineage>
        <taxon>Bacteria</taxon>
        <taxon>Bacillati</taxon>
        <taxon>Actinomycetota</taxon>
        <taxon>Actinomycetes</taxon>
        <taxon>Nakamurellales</taxon>
        <taxon>Nakamurellaceae</taxon>
        <taxon>Nakamurella</taxon>
    </lineage>
</organism>
<dbReference type="Pfam" id="PF09335">
    <property type="entry name" value="VTT_dom"/>
    <property type="match status" value="1"/>
</dbReference>
<keyword evidence="10" id="KW-1185">Reference proteome</keyword>
<keyword evidence="5 7" id="KW-1133">Transmembrane helix</keyword>
<dbReference type="KEGG" id="nml:Namu_5157"/>
<feature type="transmembrane region" description="Helical" evidence="7">
    <location>
        <begin position="57"/>
        <end position="81"/>
    </location>
</feature>